<dbReference type="SUPFAM" id="SSF46565">
    <property type="entry name" value="Chaperone J-domain"/>
    <property type="match status" value="1"/>
</dbReference>
<dbReference type="SMART" id="SM00271">
    <property type="entry name" value="DnaJ"/>
    <property type="match status" value="1"/>
</dbReference>
<evidence type="ECO:0000256" key="3">
    <source>
        <dbReference type="ARBA" id="ARBA00022692"/>
    </source>
</evidence>
<feature type="compositionally biased region" description="Polar residues" evidence="9">
    <location>
        <begin position="87"/>
        <end position="101"/>
    </location>
</feature>
<dbReference type="InterPro" id="IPR036869">
    <property type="entry name" value="J_dom_sf"/>
</dbReference>
<dbReference type="InterPro" id="IPR001623">
    <property type="entry name" value="DnaJ_domain"/>
</dbReference>
<evidence type="ECO:0000256" key="9">
    <source>
        <dbReference type="SAM" id="MobiDB-lite"/>
    </source>
</evidence>
<comment type="caution">
    <text evidence="12">The sequence shown here is derived from an EMBL/GenBank/DDBJ whole genome shotgun (WGS) entry which is preliminary data.</text>
</comment>
<comment type="subcellular location">
    <subcellularLocation>
        <location evidence="1">Endoplasmic reticulum membrane</location>
        <topology evidence="1">Multi-pass membrane protein</topology>
    </subcellularLocation>
</comment>
<keyword evidence="8" id="KW-0143">Chaperone</keyword>
<feature type="compositionally biased region" description="Gly residues" evidence="9">
    <location>
        <begin position="1238"/>
        <end position="1250"/>
    </location>
</feature>
<dbReference type="InterPro" id="IPR014756">
    <property type="entry name" value="Ig_E-set"/>
</dbReference>
<evidence type="ECO:0000256" key="8">
    <source>
        <dbReference type="ARBA" id="ARBA00023186"/>
    </source>
</evidence>
<evidence type="ECO:0000313" key="12">
    <source>
        <dbReference type="EMBL" id="ORZ27098.1"/>
    </source>
</evidence>
<feature type="compositionally biased region" description="Acidic residues" evidence="9">
    <location>
        <begin position="1260"/>
        <end position="1269"/>
    </location>
</feature>
<dbReference type="GO" id="GO:0008320">
    <property type="term" value="F:protein transmembrane transporter activity"/>
    <property type="evidence" value="ECO:0007669"/>
    <property type="project" value="TreeGrafter"/>
</dbReference>
<keyword evidence="13" id="KW-1185">Reference proteome</keyword>
<dbReference type="InterPro" id="IPR004179">
    <property type="entry name" value="Sec63-dom"/>
</dbReference>
<gene>
    <name evidence="12" type="ORF">BCR41DRAFT_393116</name>
</gene>
<reference evidence="12 13" key="1">
    <citation type="submission" date="2016-07" db="EMBL/GenBank/DDBJ databases">
        <title>Pervasive Adenine N6-methylation of Active Genes in Fungi.</title>
        <authorList>
            <consortium name="DOE Joint Genome Institute"/>
            <person name="Mondo S.J."/>
            <person name="Dannebaum R.O."/>
            <person name="Kuo R.C."/>
            <person name="Labutti K."/>
            <person name="Haridas S."/>
            <person name="Kuo A."/>
            <person name="Salamov A."/>
            <person name="Ahrendt S.R."/>
            <person name="Lipzen A."/>
            <person name="Sullivan W."/>
            <person name="Andreopoulos W.B."/>
            <person name="Clum A."/>
            <person name="Lindquist E."/>
            <person name="Daum C."/>
            <person name="Ramamoorthy G.K."/>
            <person name="Gryganskyi A."/>
            <person name="Culley D."/>
            <person name="Magnuson J.K."/>
            <person name="James T.Y."/>
            <person name="O'Malley M.A."/>
            <person name="Stajich J.E."/>
            <person name="Spatafora J.W."/>
            <person name="Visel A."/>
            <person name="Grigoriev I.V."/>
        </authorList>
    </citation>
    <scope>NUCLEOTIDE SEQUENCE [LARGE SCALE GENOMIC DNA]</scope>
    <source>
        <strain evidence="12 13">NRRL 3116</strain>
    </source>
</reference>
<organism evidence="12 13">
    <name type="scientific">Lobosporangium transversale</name>
    <dbReference type="NCBI Taxonomy" id="64571"/>
    <lineage>
        <taxon>Eukaryota</taxon>
        <taxon>Fungi</taxon>
        <taxon>Fungi incertae sedis</taxon>
        <taxon>Mucoromycota</taxon>
        <taxon>Mortierellomycotina</taxon>
        <taxon>Mortierellomycetes</taxon>
        <taxon>Mortierellales</taxon>
        <taxon>Mortierellaceae</taxon>
        <taxon>Lobosporangium</taxon>
    </lineage>
</organism>
<dbReference type="SUPFAM" id="SSF81296">
    <property type="entry name" value="E set domains"/>
    <property type="match status" value="1"/>
</dbReference>
<feature type="region of interest" description="Disordered" evidence="9">
    <location>
        <begin position="1237"/>
        <end position="1269"/>
    </location>
</feature>
<dbReference type="GO" id="GO:0006620">
    <property type="term" value="P:post-translational protein targeting to endoplasmic reticulum membrane"/>
    <property type="evidence" value="ECO:0007669"/>
    <property type="project" value="TreeGrafter"/>
</dbReference>
<sequence>MTFMLGNTSNSTKTEFRSKSRILFVFLIIITVFFVLGAQVEWVPYLSYSSSPSEKSDGILLEEEPLHKGSNHVSIPRPQSLDPSPLIPSQSVPAPVHSTTPIGGHDGSDTDGKNSQSTVAEDDINNSNGNGNEHEYDPAPSRQLDGNKERNPFLSMIPDRPPMEGEKFLAYLPHSGFHNQLITLENALRLAAYLNRTLLLPPLHLSHKLQALLWKEPPILLQQWAERNRTDVGYCREIDTSAWPRKTKKQREAMTEIERKTERECLFYHSWTVTPWTYFYNIPKLLAGVVDAVPGQTEPIRVFNRPVMSLDWLYEHLEIKDPDTEVYFYNDTSRYAYRIVDDSEVDYGNMPETEEQRLEREREEMIKQGFSPHMIEFLGRYDRELLLTDIQKRPEKVLHFGSLFATDRVDAQSEKNKALQNYIYHGMELWNQAILDATNLAEEQINFWKNQTGRAAPGFLGVHFRTEDGFFEKLVPRNLQRIIAWLGEMSKRDRTTYMAGKRATMSRASSPVVTRRQEYTVPPFLERCAESPPESPMIFMATDVHRPRESPILQDLLDQYPCTMFLSDFTESIAILDSIRNPVDGVHMLPYMIALMDANLAAKGREFQGTERSTFTAYIFERVNRMAKYTFDENGDTFNYFVLTTLAIILLPATYLTIFKKTVVAARKVHCSCDACKRKASRAVAPRKSSGVAYITPSPEVIKWNPFDILGIPDNATPKQIKSAYRGLSKIWHPDKVKADKRDEADAKMAEINKAYETLTDDATRENWEKYGHPDGSRSSMTMSIALPPWLVEAHNNFWVLSAYGIVCGLMLPYFIGKWWYRSGNFTKDKIRTKTMGTFFKKIKETSSPKEIVEILALADEFKEDIVSRPTDEAALEKLCLEVNKALESRNGEKFEYTKKTMNLPALKALTLLYAHTLNMAVEDKDLAQDQADIIVKTLHLIHGMIQISTARQWLSVSLSLMEMSQILVQGLYFHDSPLQQLPFINVDAVKALKGKSQIKTVSRFMDLDREDRVALLKGNITDDQVDQVATVAKQYPELKVLKAFFKVAGDNIITPGSLCTFVLKVRAVVPGEDEEEEPVKPAKDNVDALFEGDVDSEEDEDGNIKPKNKVKATAPAVHAPYFPGEKKPFWWVILGDHKNNRIVVPPTKVTDITSTPSSVRVQFQAPPHPGQYSFNLFIKSDSILGSDILQDMTLTVLDASQLPPEPEIDDDISEPDEDSIAGQMALLKEQGLAAAAIGGGTKGPAPGGKGKGKAKAPETDSDSDSDSD</sequence>
<evidence type="ECO:0000256" key="10">
    <source>
        <dbReference type="SAM" id="Phobius"/>
    </source>
</evidence>
<dbReference type="CDD" id="cd06257">
    <property type="entry name" value="DnaJ"/>
    <property type="match status" value="1"/>
</dbReference>
<evidence type="ECO:0000313" key="13">
    <source>
        <dbReference type="Proteomes" id="UP000193648"/>
    </source>
</evidence>
<dbReference type="Gene3D" id="1.10.150.20">
    <property type="entry name" value="5' to 3' exonuclease, C-terminal subdomain"/>
    <property type="match status" value="1"/>
</dbReference>
<evidence type="ECO:0000256" key="5">
    <source>
        <dbReference type="ARBA" id="ARBA00022927"/>
    </source>
</evidence>
<dbReference type="SMART" id="SM00973">
    <property type="entry name" value="Sec63"/>
    <property type="match status" value="1"/>
</dbReference>
<evidence type="ECO:0000256" key="7">
    <source>
        <dbReference type="ARBA" id="ARBA00023136"/>
    </source>
</evidence>
<dbReference type="OrthoDB" id="1734229at2759"/>
<evidence type="ECO:0000259" key="11">
    <source>
        <dbReference type="PROSITE" id="PS50076"/>
    </source>
</evidence>
<dbReference type="Proteomes" id="UP000193648">
    <property type="component" value="Unassembled WGS sequence"/>
</dbReference>
<keyword evidence="2" id="KW-0813">Transport</keyword>
<keyword evidence="6 10" id="KW-1133">Transmembrane helix</keyword>
<dbReference type="GO" id="GO:0031207">
    <property type="term" value="C:Sec62/Sec63 complex"/>
    <property type="evidence" value="ECO:0007669"/>
    <property type="project" value="TreeGrafter"/>
</dbReference>
<dbReference type="Gene3D" id="2.60.40.150">
    <property type="entry name" value="C2 domain"/>
    <property type="match status" value="1"/>
</dbReference>
<dbReference type="PANTHER" id="PTHR24075">
    <property type="entry name" value="SEC63 DOMAIN-CONTAINING"/>
    <property type="match status" value="1"/>
</dbReference>
<keyword evidence="4" id="KW-0256">Endoplasmic reticulum</keyword>
<dbReference type="InParanoid" id="A0A1Y2GXR5"/>
<dbReference type="Gene3D" id="1.10.287.110">
    <property type="entry name" value="DnaJ domain"/>
    <property type="match status" value="1"/>
</dbReference>
<dbReference type="GO" id="GO:0006614">
    <property type="term" value="P:SRP-dependent cotranslational protein targeting to membrane"/>
    <property type="evidence" value="ECO:0007669"/>
    <property type="project" value="TreeGrafter"/>
</dbReference>
<dbReference type="Pfam" id="PF00226">
    <property type="entry name" value="DnaJ"/>
    <property type="match status" value="1"/>
</dbReference>
<dbReference type="SUPFAM" id="SSF158702">
    <property type="entry name" value="Sec63 N-terminal domain-like"/>
    <property type="match status" value="1"/>
</dbReference>
<dbReference type="EMBL" id="MCFF01000005">
    <property type="protein sequence ID" value="ORZ27098.1"/>
    <property type="molecule type" value="Genomic_DNA"/>
</dbReference>
<dbReference type="PANTHER" id="PTHR24075:SF0">
    <property type="entry name" value="TRANSLOCATION PROTEIN SEC63 HOMOLOG"/>
    <property type="match status" value="1"/>
</dbReference>
<dbReference type="GeneID" id="33570370"/>
<dbReference type="Gene3D" id="1.10.3380.10">
    <property type="entry name" value="Sec63 N-terminal domain-like domain"/>
    <property type="match status" value="1"/>
</dbReference>
<keyword evidence="7 10" id="KW-0472">Membrane</keyword>
<dbReference type="Gene3D" id="3.40.50.11350">
    <property type="match status" value="1"/>
</dbReference>
<dbReference type="Pfam" id="PF02889">
    <property type="entry name" value="Sec63"/>
    <property type="match status" value="1"/>
</dbReference>
<protein>
    <submittedName>
        <fullName evidence="12">Sec63 Brl domain-domain-containing protein</fullName>
    </submittedName>
</protein>
<keyword evidence="3 10" id="KW-0812">Transmembrane</keyword>
<dbReference type="STRING" id="64571.A0A1Y2GXR5"/>
<dbReference type="AlphaFoldDB" id="A0A1Y2GXR5"/>
<evidence type="ECO:0000256" key="1">
    <source>
        <dbReference type="ARBA" id="ARBA00004477"/>
    </source>
</evidence>
<evidence type="ECO:0000256" key="4">
    <source>
        <dbReference type="ARBA" id="ARBA00022824"/>
    </source>
</evidence>
<dbReference type="PROSITE" id="PS50076">
    <property type="entry name" value="DNAJ_2"/>
    <property type="match status" value="1"/>
</dbReference>
<feature type="compositionally biased region" description="Polar residues" evidence="9">
    <location>
        <begin position="113"/>
        <end position="131"/>
    </location>
</feature>
<name>A0A1Y2GXR5_9FUNG</name>
<dbReference type="PRINTS" id="PR00625">
    <property type="entry name" value="JDOMAIN"/>
</dbReference>
<feature type="domain" description="J" evidence="11">
    <location>
        <begin position="705"/>
        <end position="772"/>
    </location>
</feature>
<dbReference type="InterPro" id="IPR035892">
    <property type="entry name" value="C2_domain_sf"/>
</dbReference>
<evidence type="ECO:0000256" key="6">
    <source>
        <dbReference type="ARBA" id="ARBA00022989"/>
    </source>
</evidence>
<dbReference type="GO" id="GO:0003723">
    <property type="term" value="F:RNA binding"/>
    <property type="evidence" value="ECO:0007669"/>
    <property type="project" value="TreeGrafter"/>
</dbReference>
<feature type="transmembrane region" description="Helical" evidence="10">
    <location>
        <begin position="798"/>
        <end position="821"/>
    </location>
</feature>
<evidence type="ECO:0000256" key="2">
    <source>
        <dbReference type="ARBA" id="ARBA00022448"/>
    </source>
</evidence>
<dbReference type="RefSeq" id="XP_021884845.1">
    <property type="nucleotide sequence ID" value="XM_022028527.1"/>
</dbReference>
<feature type="region of interest" description="Disordered" evidence="9">
    <location>
        <begin position="69"/>
        <end position="159"/>
    </location>
</feature>
<keyword evidence="5" id="KW-0653">Protein transport</keyword>
<accession>A0A1Y2GXR5</accession>
<feature type="transmembrane region" description="Helical" evidence="10">
    <location>
        <begin position="638"/>
        <end position="658"/>
    </location>
</feature>
<proteinExistence type="predicted"/>